<gene>
    <name evidence="10" type="primary">murJ</name>
    <name evidence="10" type="ORF">GCM10010201_03780</name>
</gene>
<sequence>MEPNRRVDPVTKVGEIGIKEEHVTGRVYRSAHSDDPGPIAPPARGSGAGPAGPAGAPAPGVGGAGAVGGAGVDSPAAVPPEPDGGGTATNSAVMALGGLVSRGTGFVRTVAIVAALGVGAVGDAYGTAQFFPSMIYELLLGGILTSVLVPVLVRRRKDDQDGGEAYTHRLLTLAVLALGVVTLLAVIAAPLLTALLAGERPADYQRLVTLLSYLMLPMMFFTGLSALLGAVLNTRGHFAAPMWAPILNNLVVIAMAGAFVVIFGSGPTIGEMGAGPILLLGGGTLLGVAGSAAGLWPALRKVGFRWRWRGGFRELDLPELGRLGAWMFCYVAVSQVGVVVLLRLLNSVDNAGDKAGVASYNVVYLLLMMAHGIIAVSIITALMPRMSAAAHDGRFGAVAADLSRGARMSAAVLAPVAVVYLVLAQPLVITLFQYGAVRADDAERMAAVLVVAALALVPFAVSQLFTFGFYALPDTRTPALVNIPVVAVRVLVQLGLFWALSSSLTAVGIMIGNAVSYVLAAGLSAWLLRRRVGPIGLRRVAVTFGKVTAAAAGAGLSGWLATMALPWSDAPTWWQAVLKLTVGGVAIAVGYLGLSRALRIREIDEVVNLVRAKLGR</sequence>
<keyword evidence="7 9" id="KW-0472">Membrane</keyword>
<feature type="transmembrane region" description="Helical" evidence="9">
    <location>
        <begin position="446"/>
        <end position="472"/>
    </location>
</feature>
<dbReference type="Proteomes" id="UP001499978">
    <property type="component" value="Unassembled WGS sequence"/>
</dbReference>
<dbReference type="PANTHER" id="PTHR47019">
    <property type="entry name" value="LIPID II FLIPPASE MURJ"/>
    <property type="match status" value="1"/>
</dbReference>
<feature type="transmembrane region" description="Helical" evidence="9">
    <location>
        <begin position="320"/>
        <end position="342"/>
    </location>
</feature>
<keyword evidence="3 9" id="KW-0812">Transmembrane</keyword>
<evidence type="ECO:0000256" key="5">
    <source>
        <dbReference type="ARBA" id="ARBA00022984"/>
    </source>
</evidence>
<evidence type="ECO:0000256" key="9">
    <source>
        <dbReference type="SAM" id="Phobius"/>
    </source>
</evidence>
<keyword evidence="2" id="KW-1003">Cell membrane</keyword>
<keyword evidence="4" id="KW-0133">Cell shape</keyword>
<protein>
    <submittedName>
        <fullName evidence="10">Murein biosynthesis integral membrane protein MurJ</fullName>
    </submittedName>
</protein>
<feature type="transmembrane region" description="Helical" evidence="9">
    <location>
        <begin position="412"/>
        <end position="434"/>
    </location>
</feature>
<feature type="transmembrane region" description="Helical" evidence="9">
    <location>
        <begin position="173"/>
        <end position="198"/>
    </location>
</feature>
<accession>A0ABN3N0E0</accession>
<feature type="region of interest" description="Disordered" evidence="8">
    <location>
        <begin position="1"/>
        <end position="67"/>
    </location>
</feature>
<comment type="caution">
    <text evidence="10">The sequence shown here is derived from an EMBL/GenBank/DDBJ whole genome shotgun (WGS) entry which is preliminary data.</text>
</comment>
<reference evidence="10 11" key="1">
    <citation type="journal article" date="2019" name="Int. J. Syst. Evol. Microbiol.">
        <title>The Global Catalogue of Microorganisms (GCM) 10K type strain sequencing project: providing services to taxonomists for standard genome sequencing and annotation.</title>
        <authorList>
            <consortium name="The Broad Institute Genomics Platform"/>
            <consortium name="The Broad Institute Genome Sequencing Center for Infectious Disease"/>
            <person name="Wu L."/>
            <person name="Ma J."/>
        </authorList>
    </citation>
    <scope>NUCLEOTIDE SEQUENCE [LARGE SCALE GENOMIC DNA]</scope>
    <source>
        <strain evidence="10 11">JCM 3367</strain>
    </source>
</reference>
<dbReference type="InterPro" id="IPR004268">
    <property type="entry name" value="MurJ"/>
</dbReference>
<evidence type="ECO:0000256" key="7">
    <source>
        <dbReference type="ARBA" id="ARBA00023136"/>
    </source>
</evidence>
<proteinExistence type="predicted"/>
<feature type="transmembrane region" description="Helical" evidence="9">
    <location>
        <begin position="479"/>
        <end position="500"/>
    </location>
</feature>
<keyword evidence="11" id="KW-1185">Reference proteome</keyword>
<keyword evidence="6 9" id="KW-1133">Transmembrane helix</keyword>
<feature type="transmembrane region" description="Helical" evidence="9">
    <location>
        <begin position="506"/>
        <end position="528"/>
    </location>
</feature>
<feature type="transmembrane region" description="Helical" evidence="9">
    <location>
        <begin position="210"/>
        <end position="234"/>
    </location>
</feature>
<evidence type="ECO:0000313" key="11">
    <source>
        <dbReference type="Proteomes" id="UP001499978"/>
    </source>
</evidence>
<dbReference type="EMBL" id="BAAARY010000001">
    <property type="protein sequence ID" value="GAA2511911.1"/>
    <property type="molecule type" value="Genomic_DNA"/>
</dbReference>
<feature type="transmembrane region" description="Helical" evidence="9">
    <location>
        <begin position="246"/>
        <end position="265"/>
    </location>
</feature>
<keyword evidence="5" id="KW-0573">Peptidoglycan synthesis</keyword>
<feature type="transmembrane region" description="Helical" evidence="9">
    <location>
        <begin position="134"/>
        <end position="153"/>
    </location>
</feature>
<comment type="subcellular location">
    <subcellularLocation>
        <location evidence="1">Cell membrane</location>
        <topology evidence="1">Multi-pass membrane protein</topology>
    </subcellularLocation>
</comment>
<feature type="transmembrane region" description="Helical" evidence="9">
    <location>
        <begin position="106"/>
        <end position="128"/>
    </location>
</feature>
<evidence type="ECO:0000313" key="10">
    <source>
        <dbReference type="EMBL" id="GAA2511911.1"/>
    </source>
</evidence>
<dbReference type="Pfam" id="PF03023">
    <property type="entry name" value="MurJ"/>
    <property type="match status" value="1"/>
</dbReference>
<dbReference type="NCBIfam" id="TIGR01695">
    <property type="entry name" value="murJ_mviN"/>
    <property type="match status" value="1"/>
</dbReference>
<feature type="transmembrane region" description="Helical" evidence="9">
    <location>
        <begin position="540"/>
        <end position="561"/>
    </location>
</feature>
<dbReference type="PANTHER" id="PTHR47019:SF1">
    <property type="entry name" value="LIPID II FLIPPASE MURJ"/>
    <property type="match status" value="1"/>
</dbReference>
<feature type="transmembrane region" description="Helical" evidence="9">
    <location>
        <begin position="573"/>
        <end position="594"/>
    </location>
</feature>
<evidence type="ECO:0000256" key="8">
    <source>
        <dbReference type="SAM" id="MobiDB-lite"/>
    </source>
</evidence>
<evidence type="ECO:0000256" key="3">
    <source>
        <dbReference type="ARBA" id="ARBA00022692"/>
    </source>
</evidence>
<evidence type="ECO:0000256" key="1">
    <source>
        <dbReference type="ARBA" id="ARBA00004651"/>
    </source>
</evidence>
<feature type="transmembrane region" description="Helical" evidence="9">
    <location>
        <begin position="362"/>
        <end position="384"/>
    </location>
</feature>
<evidence type="ECO:0000256" key="2">
    <source>
        <dbReference type="ARBA" id="ARBA00022475"/>
    </source>
</evidence>
<evidence type="ECO:0000256" key="4">
    <source>
        <dbReference type="ARBA" id="ARBA00022960"/>
    </source>
</evidence>
<feature type="transmembrane region" description="Helical" evidence="9">
    <location>
        <begin position="277"/>
        <end position="299"/>
    </location>
</feature>
<evidence type="ECO:0000256" key="6">
    <source>
        <dbReference type="ARBA" id="ARBA00022989"/>
    </source>
</evidence>
<dbReference type="InterPro" id="IPR051050">
    <property type="entry name" value="Lipid_II_flippase_MurJ/MviN"/>
</dbReference>
<name>A0ABN3N0E0_9ACTN</name>
<dbReference type="PRINTS" id="PR01806">
    <property type="entry name" value="VIRFACTRMVIN"/>
</dbReference>
<organism evidence="10 11">
    <name type="scientific">Pilimelia columellifera subsp. columellifera</name>
    <dbReference type="NCBI Taxonomy" id="706583"/>
    <lineage>
        <taxon>Bacteria</taxon>
        <taxon>Bacillati</taxon>
        <taxon>Actinomycetota</taxon>
        <taxon>Actinomycetes</taxon>
        <taxon>Micromonosporales</taxon>
        <taxon>Micromonosporaceae</taxon>
        <taxon>Pilimelia</taxon>
    </lineage>
</organism>